<dbReference type="RefSeq" id="WP_133584556.1">
    <property type="nucleotide sequence ID" value="NZ_SNYV01000013.1"/>
</dbReference>
<accession>A0A4R6WK00</accession>
<evidence type="ECO:0000313" key="2">
    <source>
        <dbReference type="Proteomes" id="UP000295292"/>
    </source>
</evidence>
<organism evidence="1 2">
    <name type="scientific">Sphingobacterium yanglingense</name>
    <dbReference type="NCBI Taxonomy" id="1437280"/>
    <lineage>
        <taxon>Bacteria</taxon>
        <taxon>Pseudomonadati</taxon>
        <taxon>Bacteroidota</taxon>
        <taxon>Sphingobacteriia</taxon>
        <taxon>Sphingobacteriales</taxon>
        <taxon>Sphingobacteriaceae</taxon>
        <taxon>Sphingobacterium</taxon>
    </lineage>
</organism>
<gene>
    <name evidence="1" type="ORF">CLV99_2307</name>
</gene>
<name>A0A4R6WK00_9SPHI</name>
<keyword evidence="2" id="KW-1185">Reference proteome</keyword>
<dbReference type="OrthoDB" id="1494901at2"/>
<dbReference type="AlphaFoldDB" id="A0A4R6WK00"/>
<proteinExistence type="predicted"/>
<sequence length="133" mass="15430">MNTYEYLKTIDLQKIYLIENDDETIAELKIIGDALQSFLLKDFDAILDDPKEITLTEIEYENPDYRQSATGIIFRLSFPHEESFQLHIEVLIDSGRILVGMKGNPKSDALKRLYLKIKSNYNSELKTDLKLVQ</sequence>
<dbReference type="EMBL" id="SNYV01000013">
    <property type="protein sequence ID" value="TDQ78324.1"/>
    <property type="molecule type" value="Genomic_DNA"/>
</dbReference>
<dbReference type="Proteomes" id="UP000295292">
    <property type="component" value="Unassembled WGS sequence"/>
</dbReference>
<reference evidence="1 2" key="1">
    <citation type="submission" date="2019-03" db="EMBL/GenBank/DDBJ databases">
        <title>Genomic Encyclopedia of Archaeal and Bacterial Type Strains, Phase II (KMG-II): from individual species to whole genera.</title>
        <authorList>
            <person name="Goeker M."/>
        </authorList>
    </citation>
    <scope>NUCLEOTIDE SEQUENCE [LARGE SCALE GENOMIC DNA]</scope>
    <source>
        <strain evidence="1 2">DSM 28353</strain>
    </source>
</reference>
<evidence type="ECO:0000313" key="1">
    <source>
        <dbReference type="EMBL" id="TDQ78324.1"/>
    </source>
</evidence>
<comment type="caution">
    <text evidence="1">The sequence shown here is derived from an EMBL/GenBank/DDBJ whole genome shotgun (WGS) entry which is preliminary data.</text>
</comment>
<protein>
    <submittedName>
        <fullName evidence="1">Uncharacterized protein</fullName>
    </submittedName>
</protein>